<dbReference type="GO" id="GO:0003682">
    <property type="term" value="F:chromatin binding"/>
    <property type="evidence" value="ECO:0007669"/>
    <property type="project" value="InterPro"/>
</dbReference>
<dbReference type="PANTHER" id="PTHR46364">
    <property type="entry name" value="OS08G0421900 PROTEIN"/>
    <property type="match status" value="1"/>
</dbReference>
<dbReference type="Proteomes" id="UP000186594">
    <property type="component" value="Unassembled WGS sequence"/>
</dbReference>
<dbReference type="CDD" id="cd04370">
    <property type="entry name" value="BAH"/>
    <property type="match status" value="1"/>
</dbReference>
<feature type="domain" description="BAH" evidence="1">
    <location>
        <begin position="29"/>
        <end position="152"/>
    </location>
</feature>
<dbReference type="Pfam" id="PF01426">
    <property type="entry name" value="BAH"/>
    <property type="match status" value="1"/>
</dbReference>
<evidence type="ECO:0000313" key="2">
    <source>
        <dbReference type="EMBL" id="OLL25670.1"/>
    </source>
</evidence>
<name>A0A1U7LSM1_NEOID</name>
<gene>
    <name evidence="2" type="ORF">NEOLI_002073</name>
</gene>
<reference evidence="2 3" key="1">
    <citation type="submission" date="2016-04" db="EMBL/GenBank/DDBJ databases">
        <title>Evolutionary innovation and constraint leading to complex multicellularity in the Ascomycota.</title>
        <authorList>
            <person name="Cisse O."/>
            <person name="Nguyen A."/>
            <person name="Hewitt D.A."/>
            <person name="Jedd G."/>
            <person name="Stajich J.E."/>
        </authorList>
    </citation>
    <scope>NUCLEOTIDE SEQUENCE [LARGE SCALE GENOMIC DNA]</scope>
    <source>
        <strain evidence="2 3">DAH-3</strain>
    </source>
</reference>
<dbReference type="STRING" id="1198029.A0A1U7LSM1"/>
<dbReference type="OrthoDB" id="10259622at2759"/>
<dbReference type="SMART" id="SM00439">
    <property type="entry name" value="BAH"/>
    <property type="match status" value="1"/>
</dbReference>
<keyword evidence="3" id="KW-1185">Reference proteome</keyword>
<dbReference type="EMBL" id="LXFE01000337">
    <property type="protein sequence ID" value="OLL25670.1"/>
    <property type="molecule type" value="Genomic_DNA"/>
</dbReference>
<accession>A0A1U7LSM1</accession>
<dbReference type="InterPro" id="IPR043151">
    <property type="entry name" value="BAH_sf"/>
</dbReference>
<comment type="caution">
    <text evidence="2">The sequence shown here is derived from an EMBL/GenBank/DDBJ whole genome shotgun (WGS) entry which is preliminary data.</text>
</comment>
<protein>
    <submittedName>
        <fullName evidence="2">Chromatin remodeling protein EBS</fullName>
    </submittedName>
</protein>
<sequence>MTVRARFPDDAPDDWHRLDRFESCTISDQLLSVKDHVLVNNSNDNKETTVNMKNSVYWIAQIVEIRARTEKEVYVLIRWYYRPEELPCGRQKYHGEDEVIWSDWEQVISAYTIAAKCSCIQWREHKNENELVQTFYWRQKFCPLKGQLTVFPFNC</sequence>
<dbReference type="AlphaFoldDB" id="A0A1U7LSM1"/>
<evidence type="ECO:0000259" key="1">
    <source>
        <dbReference type="PROSITE" id="PS51038"/>
    </source>
</evidence>
<proteinExistence type="predicted"/>
<organism evidence="2 3">
    <name type="scientific">Neolecta irregularis (strain DAH-3)</name>
    <dbReference type="NCBI Taxonomy" id="1198029"/>
    <lineage>
        <taxon>Eukaryota</taxon>
        <taxon>Fungi</taxon>
        <taxon>Dikarya</taxon>
        <taxon>Ascomycota</taxon>
        <taxon>Taphrinomycotina</taxon>
        <taxon>Neolectales</taxon>
        <taxon>Neolectaceae</taxon>
        <taxon>Neolecta</taxon>
    </lineage>
</organism>
<evidence type="ECO:0000313" key="3">
    <source>
        <dbReference type="Proteomes" id="UP000186594"/>
    </source>
</evidence>
<dbReference type="PROSITE" id="PS51038">
    <property type="entry name" value="BAH"/>
    <property type="match status" value="1"/>
</dbReference>
<dbReference type="Gene3D" id="2.30.30.490">
    <property type="match status" value="1"/>
</dbReference>
<dbReference type="InterPro" id="IPR001025">
    <property type="entry name" value="BAH_dom"/>
</dbReference>